<dbReference type="EMBL" id="FPHJ01000008">
    <property type="protein sequence ID" value="SFV52904.1"/>
    <property type="molecule type" value="Genomic_DNA"/>
</dbReference>
<sequence>MKKVVLLIDAGYLQTIIKSEQYECNVQTITKIAHACYSEKTEELSKILYYDCDSFNPIDEATGKPYKYLKFNKEQKFDKQENKLIKQLAKEDLFAIRLGILKFDGWNGNKPKFRQKGVDMRIGLDIAHISHQGKVDRIILITGDTDFIPAMKYARKFGIQIVLTKFTKHKLSPELQYHTDFTRILELSDLKLKKWQKK</sequence>
<accession>A0A1W1BH65</accession>
<evidence type="ECO:0000259" key="1">
    <source>
        <dbReference type="Pfam" id="PF01936"/>
    </source>
</evidence>
<reference evidence="2" key="1">
    <citation type="submission" date="2016-10" db="EMBL/GenBank/DDBJ databases">
        <authorList>
            <person name="de Groot N.N."/>
        </authorList>
    </citation>
    <scope>NUCLEOTIDE SEQUENCE</scope>
</reference>
<evidence type="ECO:0000313" key="2">
    <source>
        <dbReference type="EMBL" id="SFV52904.1"/>
    </source>
</evidence>
<name>A0A1W1BH65_9ZZZZ</name>
<organism evidence="2">
    <name type="scientific">hydrothermal vent metagenome</name>
    <dbReference type="NCBI Taxonomy" id="652676"/>
    <lineage>
        <taxon>unclassified sequences</taxon>
        <taxon>metagenomes</taxon>
        <taxon>ecological metagenomes</taxon>
    </lineage>
</organism>
<feature type="domain" description="NYN" evidence="1">
    <location>
        <begin position="105"/>
        <end position="179"/>
    </location>
</feature>
<dbReference type="Gene3D" id="3.40.50.1010">
    <property type="entry name" value="5'-nuclease"/>
    <property type="match status" value="1"/>
</dbReference>
<dbReference type="InterPro" id="IPR021139">
    <property type="entry name" value="NYN"/>
</dbReference>
<proteinExistence type="predicted"/>
<gene>
    <name evidence="2" type="ORF">MNB_SUP05-5-786</name>
</gene>
<dbReference type="GO" id="GO:0004540">
    <property type="term" value="F:RNA nuclease activity"/>
    <property type="evidence" value="ECO:0007669"/>
    <property type="project" value="InterPro"/>
</dbReference>
<dbReference type="CDD" id="cd18722">
    <property type="entry name" value="PIN_NicB-like"/>
    <property type="match status" value="1"/>
</dbReference>
<protein>
    <recommendedName>
        <fullName evidence="1">NYN domain-containing protein</fullName>
    </recommendedName>
</protein>
<dbReference type="AlphaFoldDB" id="A0A1W1BH65"/>
<dbReference type="Pfam" id="PF01936">
    <property type="entry name" value="NYN"/>
    <property type="match status" value="1"/>
</dbReference>